<dbReference type="PANTHER" id="PTHR43611">
    <property type="entry name" value="ALPHA-D-GLUCOSE 1-PHOSPHATE PHOSPHATASE"/>
    <property type="match status" value="1"/>
</dbReference>
<dbReference type="Gene3D" id="3.40.50.1000">
    <property type="entry name" value="HAD superfamily/HAD-like"/>
    <property type="match status" value="1"/>
</dbReference>
<dbReference type="PRINTS" id="PR00413">
    <property type="entry name" value="HADHALOGNASE"/>
</dbReference>
<evidence type="ECO:0000313" key="1">
    <source>
        <dbReference type="EMBL" id="GAA5531711.1"/>
    </source>
</evidence>
<dbReference type="CDD" id="cd02603">
    <property type="entry name" value="HAD_sEH-N_like"/>
    <property type="match status" value="1"/>
</dbReference>
<protein>
    <submittedName>
        <fullName evidence="1">Phosphoglycolate phosphatase</fullName>
    </submittedName>
</protein>
<dbReference type="InterPro" id="IPR023198">
    <property type="entry name" value="PGP-like_dom2"/>
</dbReference>
<keyword evidence="2" id="KW-1185">Reference proteome</keyword>
<dbReference type="InterPro" id="IPR006439">
    <property type="entry name" value="HAD-SF_hydro_IA"/>
</dbReference>
<accession>A0ABP9XA16</accession>
<dbReference type="SFLD" id="SFLDS00003">
    <property type="entry name" value="Haloacid_Dehalogenase"/>
    <property type="match status" value="1"/>
</dbReference>
<dbReference type="InterPro" id="IPR036412">
    <property type="entry name" value="HAD-like_sf"/>
</dbReference>
<dbReference type="PANTHER" id="PTHR43611:SF3">
    <property type="entry name" value="FLAVIN MONONUCLEOTIDE HYDROLASE 1, CHLOROPLATIC"/>
    <property type="match status" value="1"/>
</dbReference>
<dbReference type="Gene3D" id="1.10.150.240">
    <property type="entry name" value="Putative phosphatase, domain 2"/>
    <property type="match status" value="1"/>
</dbReference>
<organism evidence="1 2">
    <name type="scientific">Deinococcus aluminii</name>
    <dbReference type="NCBI Taxonomy" id="1656885"/>
    <lineage>
        <taxon>Bacteria</taxon>
        <taxon>Thermotogati</taxon>
        <taxon>Deinococcota</taxon>
        <taxon>Deinococci</taxon>
        <taxon>Deinococcales</taxon>
        <taxon>Deinococcaceae</taxon>
        <taxon>Deinococcus</taxon>
    </lineage>
</organism>
<name>A0ABP9XA16_9DEIO</name>
<proteinExistence type="predicted"/>
<dbReference type="SUPFAM" id="SSF56784">
    <property type="entry name" value="HAD-like"/>
    <property type="match status" value="1"/>
</dbReference>
<sequence>MFRVCTAALPGQVRWGRMRRMTDPTPAARHVAFDWGGVFTVGTFDGRSTQNLAERSGVDVARVRESYFRHVRQLEVGAWTLPQFWEVMGQETGITLPYADFEALYLGSIDDNLPMYATLAALPRQVRVGLLSNNYPVVCDHLRRDPRFARFDALVFSNEIGQKKPHPDAFTALADAMGVPASQVAFVDDVQENIDAARVAGFHGLLYHHDHHAAFEGELGAWLSLPVGASG</sequence>
<gene>
    <name evidence="1" type="primary">gph_1</name>
    <name evidence="1" type="ORF">Dalu01_00084</name>
</gene>
<dbReference type="Pfam" id="PF00702">
    <property type="entry name" value="Hydrolase"/>
    <property type="match status" value="1"/>
</dbReference>
<dbReference type="Proteomes" id="UP001404956">
    <property type="component" value="Unassembled WGS sequence"/>
</dbReference>
<dbReference type="NCBIfam" id="TIGR01509">
    <property type="entry name" value="HAD-SF-IA-v3"/>
    <property type="match status" value="1"/>
</dbReference>
<dbReference type="SFLD" id="SFLDG01129">
    <property type="entry name" value="C1.5:_HAD__Beta-PGM__Phosphata"/>
    <property type="match status" value="1"/>
</dbReference>
<dbReference type="InterPro" id="IPR023214">
    <property type="entry name" value="HAD_sf"/>
</dbReference>
<reference evidence="1 2" key="1">
    <citation type="submission" date="2024-02" db="EMBL/GenBank/DDBJ databases">
        <title>Deinococcus aluminii NBRC 112889.</title>
        <authorList>
            <person name="Ichikawa N."/>
            <person name="Katano-Makiyama Y."/>
            <person name="Hidaka K."/>
        </authorList>
    </citation>
    <scope>NUCLEOTIDE SEQUENCE [LARGE SCALE GENOMIC DNA]</scope>
    <source>
        <strain evidence="1 2">NBRC 112889</strain>
    </source>
</reference>
<evidence type="ECO:0000313" key="2">
    <source>
        <dbReference type="Proteomes" id="UP001404956"/>
    </source>
</evidence>
<comment type="caution">
    <text evidence="1">The sequence shown here is derived from an EMBL/GenBank/DDBJ whole genome shotgun (WGS) entry which is preliminary data.</text>
</comment>
<dbReference type="EMBL" id="BAABRV010000001">
    <property type="protein sequence ID" value="GAA5531711.1"/>
    <property type="molecule type" value="Genomic_DNA"/>
</dbReference>